<organism evidence="3 4">
    <name type="scientific">Mycoplasmopsis phocirhinis</name>
    <dbReference type="NCBI Taxonomy" id="142650"/>
    <lineage>
        <taxon>Bacteria</taxon>
        <taxon>Bacillati</taxon>
        <taxon>Mycoplasmatota</taxon>
        <taxon>Mycoplasmoidales</taxon>
        <taxon>Metamycoplasmataceae</taxon>
        <taxon>Mycoplasmopsis</taxon>
    </lineage>
</organism>
<evidence type="ECO:0000313" key="3">
    <source>
        <dbReference type="EMBL" id="QBF34350.1"/>
    </source>
</evidence>
<sequence>MNKKKLSFITLATTSLAAFPAIAASCAKQTDYSDKITVGVKSGLMSKPASSINISDINALVTTEDKITVTVKEVKVSSESDTTLLVTLDVRDDKTGKIQKVIKTITGFSQPNQATANVNTDAPSVNYSELLVLSVNDEAKKHYAKNMTVHDVSVKLTNSDANVVVSNVATNQNNKTILDVTITITEKNGKTLSIVKQIEGFKPEYPQQIQDAYENLPKNINIVKNIASSNFFATAQDGTKIYWDFRQNAFYDKPYNKNSDNNSRIKLFEINPDFRLGFGVNTASPKQEGMQDSELNNSAILVKTNNGYALKFRLSQYKNKKTPSEFYEDVVISQNQEFNFLTQEQLNEKTANVTLIYPDAGRRKEIDANQEVLTHNLDDQELMILVKSFTPKPGEGKVVVTYTIGSSVGEEILETEVKTQELTGFKVDSFDAQFANLTVEYPSMTQTLPSAAQTESFVFKNGDQTYTFANDVTKTLTIKQDSVNDYKGNLTLVLNVTKDNNSFNKEYSLSGFKQKEFNFEQYINNEMYKPSLNSNIDKTQTNAATLLASNFTLPQYDTQAVYAEISGVSVDQDNNTVAKVSVNWTNLLVENSQPVLKTYDFSGFKAVENKTYRVAELYPLASNGTLFTYVANQDNNEKIKTAYNQSKTKDANDRKVAFIRLDNKGTTITSKKINFSSALSTPDNVKVLTHGNNHNVSWPAKKGSNKGIAIVKDGTKYYLEYVLVLENGEDDTEVFKLELFNESTSNTQN</sequence>
<dbReference type="InterPro" id="IPR007326">
    <property type="entry name" value="Lipoprotein-assoc_dom"/>
</dbReference>
<gene>
    <name evidence="3" type="ORF">EG856_00140</name>
</gene>
<proteinExistence type="predicted"/>
<reference evidence="3 4" key="1">
    <citation type="submission" date="2019-01" db="EMBL/GenBank/DDBJ databases">
        <title>Complete sequence and annotation of the Mycoplasma phocirhinis strain 852T genome.</title>
        <authorList>
            <person name="Frasca S.Jr."/>
            <person name="Kutish G.F."/>
            <person name="Castellanos Gell J."/>
            <person name="Michaels D.L."/>
            <person name="Brown D.R."/>
        </authorList>
    </citation>
    <scope>NUCLEOTIDE SEQUENCE [LARGE SCALE GENOMIC DNA]</scope>
    <source>
        <strain evidence="3 4">852</strain>
    </source>
</reference>
<dbReference type="Proteomes" id="UP000289326">
    <property type="component" value="Chromosome"/>
</dbReference>
<dbReference type="EMBL" id="CP034841">
    <property type="protein sequence ID" value="QBF34350.1"/>
    <property type="molecule type" value="Genomic_DNA"/>
</dbReference>
<dbReference type="RefSeq" id="WP_130429128.1">
    <property type="nucleotide sequence ID" value="NZ_CP034841.1"/>
</dbReference>
<dbReference type="KEGG" id="mphi:EG856_00140"/>
<feature type="signal peptide" evidence="1">
    <location>
        <begin position="1"/>
        <end position="23"/>
    </location>
</feature>
<keyword evidence="1" id="KW-0732">Signal</keyword>
<dbReference type="AlphaFoldDB" id="A0A4P6MN95"/>
<dbReference type="OrthoDB" id="8569at2093"/>
<feature type="chain" id="PRO_5020959171" description="Lipoprotein-associated type-17 domain-containing protein" evidence="1">
    <location>
        <begin position="24"/>
        <end position="749"/>
    </location>
</feature>
<dbReference type="Pfam" id="PF04200">
    <property type="entry name" value="Lipoprotein_17"/>
    <property type="match status" value="1"/>
</dbReference>
<name>A0A4P6MN95_9BACT</name>
<evidence type="ECO:0000313" key="4">
    <source>
        <dbReference type="Proteomes" id="UP000289326"/>
    </source>
</evidence>
<keyword evidence="4" id="KW-1185">Reference proteome</keyword>
<protein>
    <recommendedName>
        <fullName evidence="2">Lipoprotein-associated type-17 domain-containing protein</fullName>
    </recommendedName>
</protein>
<feature type="domain" description="Lipoprotein-associated type-17" evidence="2">
    <location>
        <begin position="436"/>
        <end position="513"/>
    </location>
</feature>
<dbReference type="PROSITE" id="PS51257">
    <property type="entry name" value="PROKAR_LIPOPROTEIN"/>
    <property type="match status" value="1"/>
</dbReference>
<evidence type="ECO:0000259" key="2">
    <source>
        <dbReference type="Pfam" id="PF04200"/>
    </source>
</evidence>
<accession>A0A4P6MN95</accession>
<evidence type="ECO:0000256" key="1">
    <source>
        <dbReference type="SAM" id="SignalP"/>
    </source>
</evidence>